<accession>A0ABP6XQK8</accession>
<proteinExistence type="predicted"/>
<evidence type="ECO:0000313" key="2">
    <source>
        <dbReference type="Proteomes" id="UP001500707"/>
    </source>
</evidence>
<organism evidence="1 2">
    <name type="scientific">Streptomyces osmaniensis</name>
    <dbReference type="NCBI Taxonomy" id="593134"/>
    <lineage>
        <taxon>Bacteria</taxon>
        <taxon>Bacillati</taxon>
        <taxon>Actinomycetota</taxon>
        <taxon>Actinomycetes</taxon>
        <taxon>Kitasatosporales</taxon>
        <taxon>Streptomycetaceae</taxon>
        <taxon>Streptomyces</taxon>
    </lineage>
</organism>
<name>A0ABP6XQK8_9ACTN</name>
<gene>
    <name evidence="1" type="ORF">GCM10022295_60660</name>
</gene>
<dbReference type="Proteomes" id="UP001500707">
    <property type="component" value="Unassembled WGS sequence"/>
</dbReference>
<comment type="caution">
    <text evidence="1">The sequence shown here is derived from an EMBL/GenBank/DDBJ whole genome shotgun (WGS) entry which is preliminary data.</text>
</comment>
<evidence type="ECO:0000313" key="1">
    <source>
        <dbReference type="EMBL" id="GAA3570669.1"/>
    </source>
</evidence>
<protein>
    <submittedName>
        <fullName evidence="1">Uncharacterized protein</fullName>
    </submittedName>
</protein>
<dbReference type="EMBL" id="BAABCE010000012">
    <property type="protein sequence ID" value="GAA3570669.1"/>
    <property type="molecule type" value="Genomic_DNA"/>
</dbReference>
<sequence length="428" mass="47257">MWRFIQDNDPSAFTLIVDTANGPYMRRIPPALPLPSGVEHGPGAEAAAHEAAATWGMPDFVFQPAYARKGSARRELSDGLLLSGRRGAVIQVKARTIQPKEADREVSWIRKVAAKAMSQAKGTVRQLRLLPADMVNGRGRTLSVDGNAFEWMAVFLLDHEHVPDGTICSWEPIGIPSVALTRRDWDFLFDQLRSTTAVIGYLFRAAAEPPVALGDEPVRYYELAAVDADTPPAVIDTELVGPGGRLFSAPQLPQTPVGAAGTQAHLVLRMVLEDITTSPLPDNADEADRLDVLSLLDQLPVGVREEWGQLLLEMLHDVTHVPDDNLKWRFRRQLNADATRQTVYACATRFDEHVQAAFGSYVQLRHHEVAARTGRGDELITVAVMLTPNYSGKRPWDTTMFRVFGASQLTDEEVAQFSELWKHGLSPA</sequence>
<reference evidence="2" key="1">
    <citation type="journal article" date="2019" name="Int. J. Syst. Evol. Microbiol.">
        <title>The Global Catalogue of Microorganisms (GCM) 10K type strain sequencing project: providing services to taxonomists for standard genome sequencing and annotation.</title>
        <authorList>
            <consortium name="The Broad Institute Genomics Platform"/>
            <consortium name="The Broad Institute Genome Sequencing Center for Infectious Disease"/>
            <person name="Wu L."/>
            <person name="Ma J."/>
        </authorList>
    </citation>
    <scope>NUCLEOTIDE SEQUENCE [LARGE SCALE GENOMIC DNA]</scope>
    <source>
        <strain evidence="2">JCM 17656</strain>
    </source>
</reference>
<keyword evidence="2" id="KW-1185">Reference proteome</keyword>